<evidence type="ECO:0000313" key="5">
    <source>
        <dbReference type="Proteomes" id="UP001153709"/>
    </source>
</evidence>
<feature type="signal peptide" evidence="3">
    <location>
        <begin position="1"/>
        <end position="22"/>
    </location>
</feature>
<dbReference type="AlphaFoldDB" id="A0A9N9T791"/>
<evidence type="ECO:0000256" key="3">
    <source>
        <dbReference type="SAM" id="SignalP"/>
    </source>
</evidence>
<keyword evidence="3" id="KW-0732">Signal</keyword>
<dbReference type="OrthoDB" id="6128690at2759"/>
<feature type="transmembrane region" description="Helical" evidence="2">
    <location>
        <begin position="283"/>
        <end position="304"/>
    </location>
</feature>
<reference evidence="4" key="1">
    <citation type="submission" date="2022-01" db="EMBL/GenBank/DDBJ databases">
        <authorList>
            <person name="King R."/>
        </authorList>
    </citation>
    <scope>NUCLEOTIDE SEQUENCE</scope>
</reference>
<evidence type="ECO:0000256" key="2">
    <source>
        <dbReference type="SAM" id="Phobius"/>
    </source>
</evidence>
<organism evidence="4 5">
    <name type="scientific">Diabrotica balteata</name>
    <name type="common">Banded cucumber beetle</name>
    <dbReference type="NCBI Taxonomy" id="107213"/>
    <lineage>
        <taxon>Eukaryota</taxon>
        <taxon>Metazoa</taxon>
        <taxon>Ecdysozoa</taxon>
        <taxon>Arthropoda</taxon>
        <taxon>Hexapoda</taxon>
        <taxon>Insecta</taxon>
        <taxon>Pterygota</taxon>
        <taxon>Neoptera</taxon>
        <taxon>Endopterygota</taxon>
        <taxon>Coleoptera</taxon>
        <taxon>Polyphaga</taxon>
        <taxon>Cucujiformia</taxon>
        <taxon>Chrysomeloidea</taxon>
        <taxon>Chrysomelidae</taxon>
        <taxon>Galerucinae</taxon>
        <taxon>Diabroticina</taxon>
        <taxon>Diabroticites</taxon>
        <taxon>Diabrotica</taxon>
    </lineage>
</organism>
<dbReference type="EMBL" id="OU898282">
    <property type="protein sequence ID" value="CAG9837911.1"/>
    <property type="molecule type" value="Genomic_DNA"/>
</dbReference>
<keyword evidence="2" id="KW-0812">Transmembrane</keyword>
<evidence type="ECO:0000313" key="4">
    <source>
        <dbReference type="EMBL" id="CAG9837911.1"/>
    </source>
</evidence>
<feature type="compositionally biased region" description="Basic residues" evidence="1">
    <location>
        <begin position="459"/>
        <end position="470"/>
    </location>
</feature>
<keyword evidence="2" id="KW-1133">Transmembrane helix</keyword>
<evidence type="ECO:0000256" key="1">
    <source>
        <dbReference type="SAM" id="MobiDB-lite"/>
    </source>
</evidence>
<keyword evidence="2" id="KW-0472">Membrane</keyword>
<keyword evidence="5" id="KW-1185">Reference proteome</keyword>
<accession>A0A9N9T791</accession>
<proteinExistence type="predicted"/>
<name>A0A9N9T791_DIABA</name>
<dbReference type="Proteomes" id="UP001153709">
    <property type="component" value="Chromosome 7"/>
</dbReference>
<feature type="chain" id="PRO_5040460908" evidence="3">
    <location>
        <begin position="23"/>
        <end position="616"/>
    </location>
</feature>
<protein>
    <submittedName>
        <fullName evidence="4">Uncharacterized protein</fullName>
    </submittedName>
</protein>
<feature type="region of interest" description="Disordered" evidence="1">
    <location>
        <begin position="406"/>
        <end position="473"/>
    </location>
</feature>
<gene>
    <name evidence="4" type="ORF">DIABBA_LOCUS10859</name>
</gene>
<sequence length="616" mass="69277">MEFTCAVLVSIFIAAWIEISSGAVTTSTLAPTEFHLGEKNITWHPDHNEKLIVTTDEGYKISVKIEYCNIDITDKEFVRIYTDKPEESIIVTGAVAANPKFLYNTDVLNLEFTGTKNSNVTFELARIGDVITTTTAEPTSSTEFLPTPSINDTYELVVVLSGLAAYQYRNPTILSDFTQMIANMAIDYCEDQQFELVDNITTNNVEIIGIYTCTAGWPSCNPCVEAKFAVPINTKNDSEIWPGYQLNQYHLKIMWERYSEKYLSDGITTCALPSMNNWIKYRIILFFSVTAVFLIILLIIRYCSVKYSRIAGMKKQKMRGQDSNQSQEDTVPVDPLNEHYYQEKPPFFDVTQPMFESNMGLTNPAFELLPEPSSVLKKRRVFAEDQQELEVNCVRLDGQILETHLESVSGDEKEHNVSAPSQGTNDERNEIIEATKSQREDSSGSIQGTEILPIQKHTTTSKKSRSKRKVTYSQPSASAKLMEYLINKRGEQLTAPPDAVDAFLAGITPAPKLLSALNFHFAKSEIFSVVQKYELKSLQEQTYNNNNQQESSSTTALPIVSPVSSYQYPNTSTTNSPIQSPIYIQLQSPPPIQTMDDDDTTSSSNIQDLQDYFSSF</sequence>
<feature type="compositionally biased region" description="Basic and acidic residues" evidence="1">
    <location>
        <begin position="425"/>
        <end position="442"/>
    </location>
</feature>